<keyword evidence="1" id="KW-1133">Transmembrane helix</keyword>
<dbReference type="AlphaFoldDB" id="A0A0W0GF72"/>
<reference evidence="2 3" key="1">
    <citation type="submission" date="2015-12" db="EMBL/GenBank/DDBJ databases">
        <title>Draft genome sequence of Moniliophthora roreri, the causal agent of frosty pod rot of cacao.</title>
        <authorList>
            <person name="Aime M.C."/>
            <person name="Diaz-Valderrama J.R."/>
            <person name="Kijpornyongpan T."/>
            <person name="Phillips-Mora W."/>
        </authorList>
    </citation>
    <scope>NUCLEOTIDE SEQUENCE [LARGE SCALE GENOMIC DNA]</scope>
    <source>
        <strain evidence="2 3">MCA 2952</strain>
    </source>
</reference>
<evidence type="ECO:0000313" key="2">
    <source>
        <dbReference type="EMBL" id="KTB47196.1"/>
    </source>
</evidence>
<organism evidence="2 3">
    <name type="scientific">Moniliophthora roreri</name>
    <name type="common">Frosty pod rot fungus</name>
    <name type="synonym">Monilia roreri</name>
    <dbReference type="NCBI Taxonomy" id="221103"/>
    <lineage>
        <taxon>Eukaryota</taxon>
        <taxon>Fungi</taxon>
        <taxon>Dikarya</taxon>
        <taxon>Basidiomycota</taxon>
        <taxon>Agaricomycotina</taxon>
        <taxon>Agaricomycetes</taxon>
        <taxon>Agaricomycetidae</taxon>
        <taxon>Agaricales</taxon>
        <taxon>Marasmiineae</taxon>
        <taxon>Marasmiaceae</taxon>
        <taxon>Moniliophthora</taxon>
    </lineage>
</organism>
<dbReference type="EMBL" id="LATX01000092">
    <property type="protein sequence ID" value="KTB47196.1"/>
    <property type="molecule type" value="Genomic_DNA"/>
</dbReference>
<keyword evidence="1" id="KW-0472">Membrane</keyword>
<feature type="transmembrane region" description="Helical" evidence="1">
    <location>
        <begin position="12"/>
        <end position="31"/>
    </location>
</feature>
<dbReference type="Proteomes" id="UP000054988">
    <property type="component" value="Unassembled WGS sequence"/>
</dbReference>
<protein>
    <submittedName>
        <fullName evidence="2">Uncharacterized protein</fullName>
    </submittedName>
</protein>
<keyword evidence="1" id="KW-0812">Transmembrane</keyword>
<evidence type="ECO:0000256" key="1">
    <source>
        <dbReference type="SAM" id="Phobius"/>
    </source>
</evidence>
<name>A0A0W0GF72_MONRR</name>
<proteinExistence type="predicted"/>
<sequence>MNWIRYLKTIQISPASIGISIGGALVIQIVLEKADMLENGSLRGHDDHVARSKTTWAG</sequence>
<comment type="caution">
    <text evidence="2">The sequence shown here is derived from an EMBL/GenBank/DDBJ whole genome shotgun (WGS) entry which is preliminary data.</text>
</comment>
<gene>
    <name evidence="2" type="ORF">WG66_226</name>
</gene>
<evidence type="ECO:0000313" key="3">
    <source>
        <dbReference type="Proteomes" id="UP000054988"/>
    </source>
</evidence>
<accession>A0A0W0GF72</accession>